<protein>
    <recommendedName>
        <fullName evidence="4">F-box domain-containing protein</fullName>
    </recommendedName>
</protein>
<keyword evidence="1" id="KW-0812">Transmembrane</keyword>
<sequence>MEREFGSDDILLETRHRIEFPLYTQLDIFKFLRAYDLHRKCVNVSKDWRDVIQKYAQELPKFRDLGPEIEKLNKTLEAKQKREEKFAQHIDVLKIKRNKHYCFAAAITLSTFTLCLLSSVIALLHIHKDEDATFSIADSLDEILAMVALTWTTLGFVHSCEVDEYFSSHPMESKFDDENISLMNHRRIEFPLYTQLDIFKFLRAYDLQKSCINVSKEWRDTIRRYAGELPKFRDQRDRRAIVRVG</sequence>
<evidence type="ECO:0008006" key="4">
    <source>
        <dbReference type="Google" id="ProtNLM"/>
    </source>
</evidence>
<dbReference type="EMBL" id="JAKKPZ010000069">
    <property type="protein sequence ID" value="KAI1704315.1"/>
    <property type="molecule type" value="Genomic_DNA"/>
</dbReference>
<organism evidence="2 3">
    <name type="scientific">Ditylenchus destructor</name>
    <dbReference type="NCBI Taxonomy" id="166010"/>
    <lineage>
        <taxon>Eukaryota</taxon>
        <taxon>Metazoa</taxon>
        <taxon>Ecdysozoa</taxon>
        <taxon>Nematoda</taxon>
        <taxon>Chromadorea</taxon>
        <taxon>Rhabditida</taxon>
        <taxon>Tylenchina</taxon>
        <taxon>Tylenchomorpha</taxon>
        <taxon>Sphaerularioidea</taxon>
        <taxon>Anguinidae</taxon>
        <taxon>Anguininae</taxon>
        <taxon>Ditylenchus</taxon>
    </lineage>
</organism>
<keyword evidence="1" id="KW-0472">Membrane</keyword>
<keyword evidence="3" id="KW-1185">Reference proteome</keyword>
<proteinExistence type="predicted"/>
<comment type="caution">
    <text evidence="2">The sequence shown here is derived from an EMBL/GenBank/DDBJ whole genome shotgun (WGS) entry which is preliminary data.</text>
</comment>
<reference evidence="2" key="1">
    <citation type="submission" date="2022-01" db="EMBL/GenBank/DDBJ databases">
        <title>Genome Sequence Resource for Two Populations of Ditylenchus destructor, the Migratory Endoparasitic Phytonematode.</title>
        <authorList>
            <person name="Zhang H."/>
            <person name="Lin R."/>
            <person name="Xie B."/>
        </authorList>
    </citation>
    <scope>NUCLEOTIDE SEQUENCE</scope>
    <source>
        <strain evidence="2">BazhouSP</strain>
    </source>
</reference>
<accession>A0AAD4R1T2</accession>
<keyword evidence="1" id="KW-1133">Transmembrane helix</keyword>
<evidence type="ECO:0000256" key="1">
    <source>
        <dbReference type="SAM" id="Phobius"/>
    </source>
</evidence>
<name>A0AAD4R1T2_9BILA</name>
<gene>
    <name evidence="2" type="ORF">DdX_14311</name>
</gene>
<evidence type="ECO:0000313" key="3">
    <source>
        <dbReference type="Proteomes" id="UP001201812"/>
    </source>
</evidence>
<evidence type="ECO:0000313" key="2">
    <source>
        <dbReference type="EMBL" id="KAI1704315.1"/>
    </source>
</evidence>
<dbReference type="Proteomes" id="UP001201812">
    <property type="component" value="Unassembled WGS sequence"/>
</dbReference>
<dbReference type="AlphaFoldDB" id="A0AAD4R1T2"/>
<feature type="transmembrane region" description="Helical" evidence="1">
    <location>
        <begin position="101"/>
        <end position="126"/>
    </location>
</feature>